<evidence type="ECO:0000313" key="3">
    <source>
        <dbReference type="Proteomes" id="UP000003697"/>
    </source>
</evidence>
<evidence type="ECO:0000259" key="1">
    <source>
        <dbReference type="PROSITE" id="PS51186"/>
    </source>
</evidence>
<proteinExistence type="predicted"/>
<reference evidence="2 3" key="1">
    <citation type="submission" date="2011-01" db="EMBL/GenBank/DDBJ databases">
        <authorList>
            <person name="Muzny D."/>
            <person name="Qin X."/>
            <person name="Buhay C."/>
            <person name="Dugan-Rocha S."/>
            <person name="Ding Y."/>
            <person name="Chen G."/>
            <person name="Hawes A."/>
            <person name="Holder M."/>
            <person name="Jhangiani S."/>
            <person name="Johnson A."/>
            <person name="Khan Z."/>
            <person name="Li Z."/>
            <person name="Liu W."/>
            <person name="Liu X."/>
            <person name="Perez L."/>
            <person name="Shen H."/>
            <person name="Wang Q."/>
            <person name="Watt J."/>
            <person name="Xi L."/>
            <person name="Xin Y."/>
            <person name="Zhou J."/>
            <person name="Deng J."/>
            <person name="Jiang H."/>
            <person name="Liu Y."/>
            <person name="Qu J."/>
            <person name="Song X.-Z."/>
            <person name="Zhang L."/>
            <person name="Villasana D."/>
            <person name="Johnson A."/>
            <person name="Liu J."/>
            <person name="Liyanage D."/>
            <person name="Lorensuhewa L."/>
            <person name="Robinson T."/>
            <person name="Song A."/>
            <person name="Song B.-B."/>
            <person name="Dinh H."/>
            <person name="Thornton R."/>
            <person name="Coyle M."/>
            <person name="Francisco L."/>
            <person name="Jackson L."/>
            <person name="Javaid M."/>
            <person name="Korchina V."/>
            <person name="Kovar C."/>
            <person name="Mata R."/>
            <person name="Mathew T."/>
            <person name="Ngo R."/>
            <person name="Nguyen L."/>
            <person name="Nguyen N."/>
            <person name="Okwuonu G."/>
            <person name="Ongeri F."/>
            <person name="Pham C."/>
            <person name="Simmons D."/>
            <person name="Wilczek-Boney K."/>
            <person name="Hale W."/>
            <person name="Jakkamsetti A."/>
            <person name="Pham P."/>
            <person name="Ruth R."/>
            <person name="San Lucas F."/>
            <person name="Warren J."/>
            <person name="Zhang J."/>
            <person name="Zhao Z."/>
            <person name="Zhou C."/>
            <person name="Zhu D."/>
            <person name="Lee S."/>
            <person name="Bess C."/>
            <person name="Blankenburg K."/>
            <person name="Forbes L."/>
            <person name="Fu Q."/>
            <person name="Gubbala S."/>
            <person name="Hirani K."/>
            <person name="Jayaseelan J.C."/>
            <person name="Lara F."/>
            <person name="Munidasa M."/>
            <person name="Palculict T."/>
            <person name="Patil S."/>
            <person name="Pu L.-L."/>
            <person name="Saada N."/>
            <person name="Tang L."/>
            <person name="Weissenberger G."/>
            <person name="Zhu Y."/>
            <person name="Hemphill L."/>
            <person name="Shang Y."/>
            <person name="Youmans B."/>
            <person name="Ayvaz T."/>
            <person name="Ross M."/>
            <person name="Santibanez J."/>
            <person name="Aqrawi P."/>
            <person name="Gross S."/>
            <person name="Joshi V."/>
            <person name="Fowler G."/>
            <person name="Nazareth L."/>
            <person name="Reid J."/>
            <person name="Worley K."/>
            <person name="Petrosino J."/>
            <person name="Highlander S."/>
            <person name="Gibbs R."/>
        </authorList>
    </citation>
    <scope>NUCLEOTIDE SEQUENCE [LARGE SCALE GENOMIC DNA]</scope>
    <source>
        <strain evidence="2 3">ATCC 49124</strain>
    </source>
</reference>
<accession>A0ABN0CFA1</accession>
<gene>
    <name evidence="2" type="ORF">HMPREF9425_1498</name>
</gene>
<sequence>MKKENSMPLNHYQQEVGPSLADASPGKMPDVALLEGRYCSVEHLTVAEHYKDILDFYFTNQILSDWTYMYAEPFESEEAVRQCLEDYEKSQNPYFFAIRDKASSKVLGTFSLMAITPKNRSVEMGRVILAPTLQKTRAATEAQYLLMKYVFEDLNYRRYEWKCDSLNRPSANAAIRLGFTYEGRFRNHAIYKGRSRDTDWFSIIDSEWPRLKERFENWLAPENFDEQGQQKRSLRDC</sequence>
<dbReference type="Pfam" id="PF13302">
    <property type="entry name" value="Acetyltransf_3"/>
    <property type="match status" value="1"/>
</dbReference>
<dbReference type="PROSITE" id="PS51186">
    <property type="entry name" value="GNAT"/>
    <property type="match status" value="1"/>
</dbReference>
<feature type="domain" description="N-acetyltransferase" evidence="1">
    <location>
        <begin position="51"/>
        <end position="197"/>
    </location>
</feature>
<dbReference type="EMBL" id="AEVI01000071">
    <property type="protein sequence ID" value="EFX95596.1"/>
    <property type="molecule type" value="Genomic_DNA"/>
</dbReference>
<dbReference type="InterPro" id="IPR000182">
    <property type="entry name" value="GNAT_dom"/>
</dbReference>
<dbReference type="Proteomes" id="UP000003697">
    <property type="component" value="Unassembled WGS sequence"/>
</dbReference>
<evidence type="ECO:0000313" key="2">
    <source>
        <dbReference type="EMBL" id="EFX95596.1"/>
    </source>
</evidence>
<dbReference type="PANTHER" id="PTHR43441:SF2">
    <property type="entry name" value="FAMILY ACETYLTRANSFERASE, PUTATIVE (AFU_ORTHOLOGUE AFUA_7G00850)-RELATED"/>
    <property type="match status" value="1"/>
</dbReference>
<comment type="caution">
    <text evidence="2">The sequence shown here is derived from an EMBL/GenBank/DDBJ whole genome shotgun (WGS) entry which is preliminary data.</text>
</comment>
<dbReference type="InterPro" id="IPR016181">
    <property type="entry name" value="Acyl_CoA_acyltransferase"/>
</dbReference>
<name>A0ABN0CFA1_STRVE</name>
<dbReference type="SUPFAM" id="SSF55729">
    <property type="entry name" value="Acyl-CoA N-acyltransferases (Nat)"/>
    <property type="match status" value="1"/>
</dbReference>
<keyword evidence="3" id="KW-1185">Reference proteome</keyword>
<protein>
    <submittedName>
        <fullName evidence="2">Acetyltransferase, GNAT family</fullName>
    </submittedName>
</protein>
<dbReference type="Gene3D" id="3.40.630.30">
    <property type="match status" value="1"/>
</dbReference>
<dbReference type="PANTHER" id="PTHR43441">
    <property type="entry name" value="RIBOSOMAL-PROTEIN-SERINE ACETYLTRANSFERASE"/>
    <property type="match status" value="1"/>
</dbReference>
<organism evidence="2 3">
    <name type="scientific">Streptococcus vestibularis ATCC 49124</name>
    <dbReference type="NCBI Taxonomy" id="889206"/>
    <lineage>
        <taxon>Bacteria</taxon>
        <taxon>Bacillati</taxon>
        <taxon>Bacillota</taxon>
        <taxon>Bacilli</taxon>
        <taxon>Lactobacillales</taxon>
        <taxon>Streptococcaceae</taxon>
        <taxon>Streptococcus</taxon>
    </lineage>
</organism>
<dbReference type="InterPro" id="IPR051908">
    <property type="entry name" value="Ribosomal_N-acetyltransferase"/>
</dbReference>